<gene>
    <name evidence="1" type="ORF">S03H2_36352</name>
</gene>
<dbReference type="Pfam" id="PF20553">
    <property type="entry name" value="Methyltransf_35"/>
    <property type="match status" value="1"/>
</dbReference>
<comment type="caution">
    <text evidence="1">The sequence shown here is derived from an EMBL/GenBank/DDBJ whole genome shotgun (WGS) entry which is preliminary data.</text>
</comment>
<dbReference type="AlphaFoldDB" id="X1HMY9"/>
<evidence type="ECO:0000313" key="1">
    <source>
        <dbReference type="EMBL" id="GAH55214.1"/>
    </source>
</evidence>
<protein>
    <submittedName>
        <fullName evidence="1">Uncharacterized protein</fullName>
    </submittedName>
</protein>
<reference evidence="1" key="1">
    <citation type="journal article" date="2014" name="Front. Microbiol.">
        <title>High frequency of phylogenetically diverse reductive dehalogenase-homologous genes in deep subseafloor sedimentary metagenomes.</title>
        <authorList>
            <person name="Kawai M."/>
            <person name="Futagami T."/>
            <person name="Toyoda A."/>
            <person name="Takaki Y."/>
            <person name="Nishi S."/>
            <person name="Hori S."/>
            <person name="Arai W."/>
            <person name="Tsubouchi T."/>
            <person name="Morono Y."/>
            <person name="Uchiyama I."/>
            <person name="Ito T."/>
            <person name="Fujiyama A."/>
            <person name="Inagaki F."/>
            <person name="Takami H."/>
        </authorList>
    </citation>
    <scope>NUCLEOTIDE SEQUENCE</scope>
    <source>
        <strain evidence="1">Expedition CK06-06</strain>
    </source>
</reference>
<accession>X1HMY9</accession>
<feature type="non-terminal residue" evidence="1">
    <location>
        <position position="1"/>
    </location>
</feature>
<dbReference type="EMBL" id="BARU01022297">
    <property type="protein sequence ID" value="GAH55214.1"/>
    <property type="molecule type" value="Genomic_DNA"/>
</dbReference>
<sequence length="126" mass="14403">EEIRSAITVRNGLLDDGSHFKYKQLFNFHYKDGVEMLTVGGIIYNEKESDLVDKCEFGTLAFIRSDKEPCTIEVPPLTLKEIRHMNEQLPCLHPICIEVSGLSLEAVEKYVEVYKYYPAFVDAEIG</sequence>
<organism evidence="1">
    <name type="scientific">marine sediment metagenome</name>
    <dbReference type="NCBI Taxonomy" id="412755"/>
    <lineage>
        <taxon>unclassified sequences</taxon>
        <taxon>metagenomes</taxon>
        <taxon>ecological metagenomes</taxon>
    </lineage>
</organism>
<proteinExistence type="predicted"/>
<dbReference type="InterPro" id="IPR046788">
    <property type="entry name" value="Methyltransf_35"/>
</dbReference>
<name>X1HMY9_9ZZZZ</name>